<dbReference type="OrthoDB" id="288203at2759"/>
<comment type="caution">
    <text evidence="6">The sequence shown here is derived from an EMBL/GenBank/DDBJ whole genome shotgun (WGS) entry which is preliminary data.</text>
</comment>
<dbReference type="Pfam" id="PF00916">
    <property type="entry name" value="Sulfate_transp"/>
    <property type="match status" value="1"/>
</dbReference>
<dbReference type="Proteomes" id="UP000236546">
    <property type="component" value="Unassembled WGS sequence"/>
</dbReference>
<gene>
    <name evidence="6" type="ORF">TGAMA5MH_01733</name>
</gene>
<keyword evidence="3" id="KW-1133">Transmembrane helix</keyword>
<evidence type="ECO:0000313" key="6">
    <source>
        <dbReference type="EMBL" id="PNP46781.1"/>
    </source>
</evidence>
<dbReference type="InterPro" id="IPR011547">
    <property type="entry name" value="SLC26A/SulP_dom"/>
</dbReference>
<sequence>MYGGPFQIVGPIESGFIRAHAPSLPRQIDALEDLATEIPAVVLIMAVSQAAMAEEFATLNGYTVNVSQELTALGVVNMFGRRFLPLS</sequence>
<name>A0A2K0TMM2_9HYPO</name>
<evidence type="ECO:0000259" key="5">
    <source>
        <dbReference type="Pfam" id="PF00916"/>
    </source>
</evidence>
<dbReference type="GO" id="GO:0055085">
    <property type="term" value="P:transmembrane transport"/>
    <property type="evidence" value="ECO:0007669"/>
    <property type="project" value="InterPro"/>
</dbReference>
<feature type="domain" description="SLC26A/SulP transporter" evidence="5">
    <location>
        <begin position="6"/>
        <end position="80"/>
    </location>
</feature>
<evidence type="ECO:0000256" key="1">
    <source>
        <dbReference type="ARBA" id="ARBA00004141"/>
    </source>
</evidence>
<dbReference type="PANTHER" id="PTHR11814">
    <property type="entry name" value="SULFATE TRANSPORTER"/>
    <property type="match status" value="1"/>
</dbReference>
<dbReference type="GO" id="GO:0016020">
    <property type="term" value="C:membrane"/>
    <property type="evidence" value="ECO:0007669"/>
    <property type="project" value="UniProtKB-SubCell"/>
</dbReference>
<comment type="subcellular location">
    <subcellularLocation>
        <location evidence="1">Membrane</location>
        <topology evidence="1">Multi-pass membrane protein</topology>
    </subcellularLocation>
</comment>
<reference evidence="6 7" key="1">
    <citation type="submission" date="2017-02" db="EMBL/GenBank/DDBJ databases">
        <title>Genomes of Trichoderma spp. with biocontrol activity.</title>
        <authorList>
            <person name="Gardiner D."/>
            <person name="Kazan K."/>
            <person name="Vos C."/>
            <person name="Harvey P."/>
        </authorList>
    </citation>
    <scope>NUCLEOTIDE SEQUENCE [LARGE SCALE GENOMIC DNA]</scope>
    <source>
        <strain evidence="6 7">A5MH</strain>
    </source>
</reference>
<protein>
    <recommendedName>
        <fullName evidence="5">SLC26A/SulP transporter domain-containing protein</fullName>
    </recommendedName>
</protein>
<keyword evidence="2" id="KW-0812">Transmembrane</keyword>
<evidence type="ECO:0000256" key="2">
    <source>
        <dbReference type="ARBA" id="ARBA00022692"/>
    </source>
</evidence>
<proteinExistence type="predicted"/>
<evidence type="ECO:0000256" key="3">
    <source>
        <dbReference type="ARBA" id="ARBA00022989"/>
    </source>
</evidence>
<dbReference type="AlphaFoldDB" id="A0A2K0TMM2"/>
<evidence type="ECO:0000256" key="4">
    <source>
        <dbReference type="ARBA" id="ARBA00023136"/>
    </source>
</evidence>
<organism evidence="6 7">
    <name type="scientific">Trichoderma gamsii</name>
    <dbReference type="NCBI Taxonomy" id="398673"/>
    <lineage>
        <taxon>Eukaryota</taxon>
        <taxon>Fungi</taxon>
        <taxon>Dikarya</taxon>
        <taxon>Ascomycota</taxon>
        <taxon>Pezizomycotina</taxon>
        <taxon>Sordariomycetes</taxon>
        <taxon>Hypocreomycetidae</taxon>
        <taxon>Hypocreales</taxon>
        <taxon>Hypocreaceae</taxon>
        <taxon>Trichoderma</taxon>
    </lineage>
</organism>
<keyword evidence="4" id="KW-0472">Membrane</keyword>
<dbReference type="InterPro" id="IPR001902">
    <property type="entry name" value="SLC26A/SulP_fam"/>
</dbReference>
<dbReference type="EMBL" id="MTYH01000014">
    <property type="protein sequence ID" value="PNP46781.1"/>
    <property type="molecule type" value="Genomic_DNA"/>
</dbReference>
<evidence type="ECO:0000313" key="7">
    <source>
        <dbReference type="Proteomes" id="UP000236546"/>
    </source>
</evidence>
<accession>A0A2K0TMM2</accession>